<sequence>MIEKKKTRSELKREAIISAAKDAFNEFGVQNTSMDKLASLAGVSKRTVYNHFESKEELVMLLLSELWHQSMADVDLTPLETKSVEEQLHYLLAHEIRILNKPSYIDLAKVAFGHYFYRPDELKEQAAKMTKQETALYKWLEQQNEKGVLKIDDIDTASIQLHSLIKGSCFWPQLMGMSDVMSEEAVMQLAQSTADLFLARYLA</sequence>
<evidence type="ECO:0000313" key="5">
    <source>
        <dbReference type="Proteomes" id="UP000029223"/>
    </source>
</evidence>
<dbReference type="InterPro" id="IPR050109">
    <property type="entry name" value="HTH-type_TetR-like_transc_reg"/>
</dbReference>
<dbReference type="PANTHER" id="PTHR30055">
    <property type="entry name" value="HTH-TYPE TRANSCRIPTIONAL REGULATOR RUTR"/>
    <property type="match status" value="1"/>
</dbReference>
<dbReference type="InterPro" id="IPR023772">
    <property type="entry name" value="DNA-bd_HTH_TetR-type_CS"/>
</dbReference>
<dbReference type="PROSITE" id="PS50977">
    <property type="entry name" value="HTH_TETR_2"/>
    <property type="match status" value="1"/>
</dbReference>
<evidence type="ECO:0000313" key="4">
    <source>
        <dbReference type="EMBL" id="GAL26164.1"/>
    </source>
</evidence>
<protein>
    <submittedName>
        <fullName evidence="4">Transcriptional regulator TetR family</fullName>
    </submittedName>
</protein>
<evidence type="ECO:0000259" key="3">
    <source>
        <dbReference type="PROSITE" id="PS50977"/>
    </source>
</evidence>
<name>A0ABQ0JBN9_9VIBR</name>
<evidence type="ECO:0000256" key="2">
    <source>
        <dbReference type="PROSITE-ProRule" id="PRU00335"/>
    </source>
</evidence>
<feature type="domain" description="HTH tetR-type" evidence="3">
    <location>
        <begin position="10"/>
        <end position="70"/>
    </location>
</feature>
<proteinExistence type="predicted"/>
<gene>
    <name evidence="4" type="ORF">JCM19239_5019</name>
</gene>
<dbReference type="Gene3D" id="1.10.357.10">
    <property type="entry name" value="Tetracycline Repressor, domain 2"/>
    <property type="match status" value="1"/>
</dbReference>
<reference evidence="5" key="1">
    <citation type="submission" date="2014-09" db="EMBL/GenBank/DDBJ databases">
        <title>Vibrio variabilis JCM 19239. (C206) whole genome shotgun sequence.</title>
        <authorList>
            <person name="Sawabe T."/>
            <person name="Meirelles P."/>
            <person name="Nakanishi M."/>
            <person name="Sayaka M."/>
            <person name="Hattori M."/>
            <person name="Ohkuma M."/>
        </authorList>
    </citation>
    <scope>NUCLEOTIDE SEQUENCE [LARGE SCALE GENOMIC DNA]</scope>
    <source>
        <strain evidence="5">JCM 19239</strain>
    </source>
</reference>
<organism evidence="4 5">
    <name type="scientific">Vibrio variabilis</name>
    <dbReference type="NCBI Taxonomy" id="990271"/>
    <lineage>
        <taxon>Bacteria</taxon>
        <taxon>Pseudomonadati</taxon>
        <taxon>Pseudomonadota</taxon>
        <taxon>Gammaproteobacteria</taxon>
        <taxon>Vibrionales</taxon>
        <taxon>Vibrionaceae</taxon>
        <taxon>Vibrio</taxon>
    </lineage>
</organism>
<reference evidence="5" key="2">
    <citation type="submission" date="2014-09" db="EMBL/GenBank/DDBJ databases">
        <authorList>
            <consortium name="NBRP consortium"/>
            <person name="Sawabe T."/>
            <person name="Meirelles P."/>
            <person name="Nakanishi M."/>
            <person name="Sayaka M."/>
            <person name="Hattori M."/>
            <person name="Ohkuma M."/>
        </authorList>
    </citation>
    <scope>NUCLEOTIDE SEQUENCE [LARGE SCALE GENOMIC DNA]</scope>
    <source>
        <strain evidence="5">JCM 19239</strain>
    </source>
</reference>
<keyword evidence="5" id="KW-1185">Reference proteome</keyword>
<dbReference type="PRINTS" id="PR00455">
    <property type="entry name" value="HTHTETR"/>
</dbReference>
<dbReference type="Proteomes" id="UP000029223">
    <property type="component" value="Unassembled WGS sequence"/>
</dbReference>
<dbReference type="PROSITE" id="PS01081">
    <property type="entry name" value="HTH_TETR_1"/>
    <property type="match status" value="1"/>
</dbReference>
<evidence type="ECO:0000256" key="1">
    <source>
        <dbReference type="ARBA" id="ARBA00023125"/>
    </source>
</evidence>
<dbReference type="Gene3D" id="1.10.10.60">
    <property type="entry name" value="Homeodomain-like"/>
    <property type="match status" value="1"/>
</dbReference>
<feature type="DNA-binding region" description="H-T-H motif" evidence="2">
    <location>
        <begin position="33"/>
        <end position="52"/>
    </location>
</feature>
<keyword evidence="1 2" id="KW-0238">DNA-binding</keyword>
<comment type="caution">
    <text evidence="4">The sequence shown here is derived from an EMBL/GenBank/DDBJ whole genome shotgun (WGS) entry which is preliminary data.</text>
</comment>
<dbReference type="InterPro" id="IPR001647">
    <property type="entry name" value="HTH_TetR"/>
</dbReference>
<accession>A0ABQ0JBN9</accession>
<dbReference type="InterPro" id="IPR039536">
    <property type="entry name" value="TetR_C_Proteobacteria"/>
</dbReference>
<dbReference type="Pfam" id="PF00440">
    <property type="entry name" value="TetR_N"/>
    <property type="match status" value="1"/>
</dbReference>
<dbReference type="SUPFAM" id="SSF46689">
    <property type="entry name" value="Homeodomain-like"/>
    <property type="match status" value="1"/>
</dbReference>
<dbReference type="Pfam" id="PF14246">
    <property type="entry name" value="TetR_C_7"/>
    <property type="match status" value="1"/>
</dbReference>
<dbReference type="InterPro" id="IPR009057">
    <property type="entry name" value="Homeodomain-like_sf"/>
</dbReference>
<dbReference type="EMBL" id="BBMS01000015">
    <property type="protein sequence ID" value="GAL26164.1"/>
    <property type="molecule type" value="Genomic_DNA"/>
</dbReference>
<dbReference type="PANTHER" id="PTHR30055:SF224">
    <property type="entry name" value="TRANSCRIPTIONAL REGULATOR TETR FAMILY"/>
    <property type="match status" value="1"/>
</dbReference>